<reference evidence="3" key="2">
    <citation type="submission" date="2025-08" db="UniProtKB">
        <authorList>
            <consortium name="RefSeq"/>
        </authorList>
    </citation>
    <scope>IDENTIFICATION</scope>
    <source>
        <tissue evidence="3">Leaf</tissue>
    </source>
</reference>
<evidence type="ECO:0000313" key="3">
    <source>
        <dbReference type="RefSeq" id="XP_018487586.1"/>
    </source>
</evidence>
<dbReference type="NCBIfam" id="TIGR01640">
    <property type="entry name" value="F_box_assoc_1"/>
    <property type="match status" value="1"/>
</dbReference>
<organism evidence="2 3">
    <name type="scientific">Raphanus sativus</name>
    <name type="common">Radish</name>
    <name type="synonym">Raphanus raphanistrum var. sativus</name>
    <dbReference type="NCBI Taxonomy" id="3726"/>
    <lineage>
        <taxon>Eukaryota</taxon>
        <taxon>Viridiplantae</taxon>
        <taxon>Streptophyta</taxon>
        <taxon>Embryophyta</taxon>
        <taxon>Tracheophyta</taxon>
        <taxon>Spermatophyta</taxon>
        <taxon>Magnoliopsida</taxon>
        <taxon>eudicotyledons</taxon>
        <taxon>Gunneridae</taxon>
        <taxon>Pentapetalae</taxon>
        <taxon>rosids</taxon>
        <taxon>malvids</taxon>
        <taxon>Brassicales</taxon>
        <taxon>Brassicaceae</taxon>
        <taxon>Brassiceae</taxon>
        <taxon>Raphanus</taxon>
    </lineage>
</organism>
<protein>
    <submittedName>
        <fullName evidence="3">F-box protein At3g49510-like</fullName>
    </submittedName>
</protein>
<dbReference type="InterPro" id="IPR001810">
    <property type="entry name" value="F-box_dom"/>
</dbReference>
<feature type="domain" description="F-box" evidence="1">
    <location>
        <begin position="7"/>
        <end position="47"/>
    </location>
</feature>
<sequence>MTRISDLSQDLIEEILSRVPLPLTSQVRSTCKKWNGLYKDESFTKKHRGKAANDTMVIMVRDSRVCLVNLDVQGVLKKKQGLVELSKKLIGQLNHITVSDVYHCDGLLLCLPKNGMLESDPVVWNPFLGQDRWIKPRRKLTILGRYRYCMGYDNKNNHKILRFLKHDDGTTVEHEVFNFKSDSWRVLRLTPDWIIPYDRQGLSLKGNTYFTAKERKVGMRKSLICFDFTSLKFRHCMDLESNSRKGDSVILSSVGEEQLAVLFYNADTYDIEIRITTKIEEGNEVTWRNFLKVDVKPFGFSGKFWMFLWYGSFLRKRKWHWFVISLQQSLHDWRG</sequence>
<dbReference type="AlphaFoldDB" id="A0A6J0NTY5"/>
<reference evidence="2" key="1">
    <citation type="journal article" date="2019" name="Database">
        <title>The radish genome database (RadishGD): an integrated information resource for radish genomics.</title>
        <authorList>
            <person name="Yu H.J."/>
            <person name="Baek S."/>
            <person name="Lee Y.J."/>
            <person name="Cho A."/>
            <person name="Mun J.H."/>
        </authorList>
    </citation>
    <scope>NUCLEOTIDE SEQUENCE [LARGE SCALE GENOMIC DNA]</scope>
    <source>
        <strain evidence="2">cv. WK10039</strain>
    </source>
</reference>
<gene>
    <name evidence="3" type="primary">LOC108858107</name>
</gene>
<dbReference type="PANTHER" id="PTHR31672:SF13">
    <property type="entry name" value="F-BOX PROTEIN CPR30-LIKE"/>
    <property type="match status" value="1"/>
</dbReference>
<evidence type="ECO:0000313" key="2">
    <source>
        <dbReference type="Proteomes" id="UP000504610"/>
    </source>
</evidence>
<dbReference type="Pfam" id="PF07734">
    <property type="entry name" value="FBA_1"/>
    <property type="match status" value="1"/>
</dbReference>
<dbReference type="InterPro" id="IPR006527">
    <property type="entry name" value="F-box-assoc_dom_typ1"/>
</dbReference>
<dbReference type="SMART" id="SM00256">
    <property type="entry name" value="FBOX"/>
    <property type="match status" value="1"/>
</dbReference>
<dbReference type="Proteomes" id="UP000504610">
    <property type="component" value="Chromosome 5"/>
</dbReference>
<dbReference type="RefSeq" id="XP_018487586.1">
    <property type="nucleotide sequence ID" value="XM_018632084.1"/>
</dbReference>
<dbReference type="GeneID" id="108858107"/>
<proteinExistence type="predicted"/>
<dbReference type="InterPro" id="IPR036047">
    <property type="entry name" value="F-box-like_dom_sf"/>
</dbReference>
<dbReference type="SUPFAM" id="SSF81383">
    <property type="entry name" value="F-box domain"/>
    <property type="match status" value="1"/>
</dbReference>
<dbReference type="InterPro" id="IPR017451">
    <property type="entry name" value="F-box-assoc_interact_dom"/>
</dbReference>
<dbReference type="KEGG" id="rsz:108858107"/>
<dbReference type="PANTHER" id="PTHR31672">
    <property type="entry name" value="BNACNNG10540D PROTEIN"/>
    <property type="match status" value="1"/>
</dbReference>
<dbReference type="OrthoDB" id="1091693at2759"/>
<name>A0A6J0NTY5_RAPSA</name>
<keyword evidence="2" id="KW-1185">Reference proteome</keyword>
<dbReference type="InterPro" id="IPR050796">
    <property type="entry name" value="SCF_F-box_component"/>
</dbReference>
<accession>A0A6J0NTY5</accession>
<dbReference type="Pfam" id="PF00646">
    <property type="entry name" value="F-box"/>
    <property type="match status" value="1"/>
</dbReference>
<evidence type="ECO:0000259" key="1">
    <source>
        <dbReference type="SMART" id="SM00256"/>
    </source>
</evidence>